<evidence type="ECO:0000259" key="3">
    <source>
        <dbReference type="PROSITE" id="PS50190"/>
    </source>
</evidence>
<evidence type="ECO:0008006" key="6">
    <source>
        <dbReference type="Google" id="ProtNLM"/>
    </source>
</evidence>
<dbReference type="InterPro" id="IPR001849">
    <property type="entry name" value="PH_domain"/>
</dbReference>
<feature type="domain" description="SEC7" evidence="3">
    <location>
        <begin position="988"/>
        <end position="1158"/>
    </location>
</feature>
<feature type="compositionally biased region" description="Polar residues" evidence="1">
    <location>
        <begin position="975"/>
        <end position="989"/>
    </location>
</feature>
<evidence type="ECO:0000256" key="1">
    <source>
        <dbReference type="SAM" id="MobiDB-lite"/>
    </source>
</evidence>
<feature type="compositionally biased region" description="Polar residues" evidence="1">
    <location>
        <begin position="223"/>
        <end position="235"/>
    </location>
</feature>
<keyword evidence="5" id="KW-1185">Reference proteome</keyword>
<feature type="compositionally biased region" description="Low complexity" evidence="1">
    <location>
        <begin position="352"/>
        <end position="369"/>
    </location>
</feature>
<feature type="compositionally biased region" description="Pro residues" evidence="1">
    <location>
        <begin position="490"/>
        <end position="499"/>
    </location>
</feature>
<feature type="compositionally biased region" description="Polar residues" evidence="1">
    <location>
        <begin position="854"/>
        <end position="875"/>
    </location>
</feature>
<dbReference type="PROSITE" id="PS50190">
    <property type="entry name" value="SEC7"/>
    <property type="match status" value="1"/>
</dbReference>
<feature type="compositionally biased region" description="Acidic residues" evidence="1">
    <location>
        <begin position="1871"/>
        <end position="1883"/>
    </location>
</feature>
<dbReference type="OrthoDB" id="430364at2759"/>
<evidence type="ECO:0000313" key="4">
    <source>
        <dbReference type="EMBL" id="RSH85307.1"/>
    </source>
</evidence>
<reference evidence="4 5" key="1">
    <citation type="submission" date="2018-11" db="EMBL/GenBank/DDBJ databases">
        <title>Genome sequence of Saitozyma podzolica DSM 27192.</title>
        <authorList>
            <person name="Aliyu H."/>
            <person name="Gorte O."/>
            <person name="Ochsenreither K."/>
        </authorList>
    </citation>
    <scope>NUCLEOTIDE SEQUENCE [LARGE SCALE GENOMIC DNA]</scope>
    <source>
        <strain evidence="4 5">DSM 27192</strain>
    </source>
</reference>
<feature type="region of interest" description="Disordered" evidence="1">
    <location>
        <begin position="1561"/>
        <end position="1586"/>
    </location>
</feature>
<dbReference type="Gene3D" id="2.30.29.30">
    <property type="entry name" value="Pleckstrin-homology domain (PH domain)/Phosphotyrosine-binding domain (PTB)"/>
    <property type="match status" value="1"/>
</dbReference>
<feature type="compositionally biased region" description="Basic and acidic residues" evidence="1">
    <location>
        <begin position="381"/>
        <end position="397"/>
    </location>
</feature>
<feature type="compositionally biased region" description="Polar residues" evidence="1">
    <location>
        <begin position="1460"/>
        <end position="1471"/>
    </location>
</feature>
<evidence type="ECO:0000259" key="2">
    <source>
        <dbReference type="PROSITE" id="PS50003"/>
    </source>
</evidence>
<feature type="region of interest" description="Disordered" evidence="1">
    <location>
        <begin position="1454"/>
        <end position="1479"/>
    </location>
</feature>
<dbReference type="PROSITE" id="PS50003">
    <property type="entry name" value="PH_DOMAIN"/>
    <property type="match status" value="1"/>
</dbReference>
<feature type="compositionally biased region" description="Acidic residues" evidence="1">
    <location>
        <begin position="110"/>
        <end position="121"/>
    </location>
</feature>
<feature type="compositionally biased region" description="Basic and acidic residues" evidence="1">
    <location>
        <begin position="144"/>
        <end position="153"/>
    </location>
</feature>
<feature type="region of interest" description="Disordered" evidence="1">
    <location>
        <begin position="843"/>
        <end position="1009"/>
    </location>
</feature>
<dbReference type="SMART" id="SM00233">
    <property type="entry name" value="PH"/>
    <property type="match status" value="1"/>
</dbReference>
<dbReference type="SUPFAM" id="SSF50729">
    <property type="entry name" value="PH domain-like"/>
    <property type="match status" value="1"/>
</dbReference>
<comment type="caution">
    <text evidence="4">The sequence shown here is derived from an EMBL/GenBank/DDBJ whole genome shotgun (WGS) entry which is preliminary data.</text>
</comment>
<sequence length="1883" mass="200093">MSQQQTEAGPSTPRMPTTPATVKAKRRSWFSFGGGGSSSTPSAQAAGPRRPSNGHQSSVQDEEVELDLRGNGPRESNASGPIFGDTRDGEEIGGTNGNEMGLGIGRTGENDEELLTIDGDPETTVKKKKKKRLKSSEQQDGEGETVRLEDMSGRRSSVKSTDGLTEEEGSPTLGRRELPRRTTSRRASDRSLRARLSNDTAVEAHHPPPPPLPSIPAYPTIPHRTSSSSQHTAPSPTIPIIYADTDKPQPPPPLPLDRPLPPLPPASGETVPEVPHGIVVIPSSPRKLVETQRSISASAAVRGSQRSRSASRSRDSSRSRNGQSGRNSPIGLGLPASLTGTSDDDPPPLPSKPQSVSSPHPSRSTSPAPKISFAEPQGSQDVRDARDRPDQAGQDKKTRVKRARSLSGIFSGRSAAAVGTSKPDNEQRPMENGGEEVLVDDAPGGTKPHGVLEWLGVKKVVKRRQSENKLRSAAAESVDNNSAQDTAVAPPVPPLPRPGAGPAETSREDPVLDSDPAASSSTVELGSQRPDLRSEEPTTTVVPQPGKLSSLFARRASSKGGQSDTEGGDGASPALPPTQAQPIPNANRRQQSNAASSSSSSFTLPPVAGPVSPGFFQPNAPWMSSPTSEAEEMLFSPPSGATWGPGIRPWMDGTTSPHGTSRSPASSPLSTMPEGGVVDLKPPPPVTSRVPSEGRIRSYSDAPAPSAGLQPSGSATRLATPSSGSQSVQTSPLFGPRPTLGSRSSSGNSAIIGRMKTVFSKSTSRSRSKSLLPQPSTNASASSDVDDFGGVRGRTMPSSSTRMRPSSSSSSMTSHGPATSRMPFGGVGGPNASLLELVAGERQVGHTDHHQRSPRTSFSGTMSSYATASTRQSVGGESGRDHHHHASDKDRRTRARASTVSFAPSISQAPTPSSPGLFPVSATPPRHRPGAIHRLSSGLFGSGASSPKGGGSLFPLPPRSSGSISSSVTGFGPQDDTTSGLLSPGTSPRPSVGSISGAVGGPSKHVVAREGEETSEIWLERITRTVGRNDIAGVLAASGNEFHIEALKLYMSRFDFTHNALDVALRRLLLQMSLPRETQQIDRVIEAFANRYEQCEPGLFEQKDNTYVLAFSMMMLHTDAFNKHNKNKMTKSDYVRNTRLDGVPPIVLEAFFDNITFTPFVFIEDDADLRRASGHESATSQLGSSPLASGLSTPGLGIGTTSKSSKIDVYHMIVRGLLPTLRVDVESHIAAESPFSCLGTRPFLDMDGLHRAFVTARSLHIDAPSHKKKGSAVLSDKLSASKGDAAAAGGEMVLKITKVGLLSRKDESGDASKKASRKWRSWSVILTGSQLLFFKDPIWALTLLEQARSASEDAAGNRPLPRVTSFKPDEVFPVKDCIAIYDRGLTKTPNAFRFIMPHQRQYLMQASDEYEMNEWITLINYASAFKTAGIRMRASTMDKDKAVLAGAAAAASHKREVQGTAMTHGSGTSTPKKAVFGEPAGEFGDRLAAELGAPTGSRTDSGTVAAPSTSTLTSTTAPAVVARKGAVLDVAGANEVALEDGERLEEVFDVVKAELAAGRGGAMRRASPERAHRADGKSSHRAHASRAEAIDAQIRHFEAKAAPLERQLIEHLRHARNLAILTPFQKTTRERIAAAVPPLARRIHSDRLHLAKLRLWITVLRKDAERDTREWARVRHVALQAAAKSLRDPAGVRAVVEDVNNGSGMAVPKLSLPPTGSDHEHENDDRHQHGHEQNTAYRQENGRKERSGSGSGSHSPEEDSPIDSVRLAASPVELPVMIRRSSDELNPPPFTRPTFSRHTSAGSLRSHSTTSRTSDLPPREGMKRSASASDYLTVGMGMGTRRGSRNGPDGEEDWVDDSPGLGPMVVFPSSDAEEGEEGGEGRA</sequence>
<feature type="region of interest" description="Disordered" evidence="1">
    <location>
        <begin position="1779"/>
        <end position="1883"/>
    </location>
</feature>
<dbReference type="Gene3D" id="1.10.1000.11">
    <property type="entry name" value="Arf Nucleotide-binding Site Opener,domain 2"/>
    <property type="match status" value="1"/>
</dbReference>
<feature type="compositionally biased region" description="Low complexity" evidence="1">
    <location>
        <begin position="1803"/>
        <end position="1814"/>
    </location>
</feature>
<feature type="compositionally biased region" description="Polar residues" evidence="1">
    <location>
        <begin position="896"/>
        <end position="911"/>
    </location>
</feature>
<name>A0A427Y2J3_9TREE</name>
<feature type="compositionally biased region" description="Polar residues" evidence="1">
    <location>
        <begin position="1"/>
        <end position="20"/>
    </location>
</feature>
<feature type="compositionally biased region" description="Polar residues" evidence="1">
    <location>
        <begin position="709"/>
        <end position="732"/>
    </location>
</feature>
<feature type="compositionally biased region" description="Polar residues" evidence="1">
    <location>
        <begin position="771"/>
        <end position="783"/>
    </location>
</feature>
<accession>A0A427Y2J3</accession>
<feature type="compositionally biased region" description="Low complexity" evidence="1">
    <location>
        <begin position="935"/>
        <end position="947"/>
    </location>
</feature>
<dbReference type="SMART" id="SM00222">
    <property type="entry name" value="Sec7"/>
    <property type="match status" value="1"/>
</dbReference>
<dbReference type="InterPro" id="IPR000904">
    <property type="entry name" value="Sec7_dom"/>
</dbReference>
<feature type="compositionally biased region" description="Polar residues" evidence="1">
    <location>
        <begin position="1793"/>
        <end position="1802"/>
    </location>
</feature>
<feature type="compositionally biased region" description="Low complexity" evidence="1">
    <location>
        <begin position="319"/>
        <end position="328"/>
    </location>
</feature>
<dbReference type="PANTHER" id="PTHR10663">
    <property type="entry name" value="GUANYL-NUCLEOTIDE EXCHANGE FACTOR"/>
    <property type="match status" value="1"/>
</dbReference>
<dbReference type="STRING" id="1890683.A0A427Y2J3"/>
<dbReference type="InterPro" id="IPR035999">
    <property type="entry name" value="Sec7_dom_sf"/>
</dbReference>
<dbReference type="EMBL" id="RSCD01000021">
    <property type="protein sequence ID" value="RSH85307.1"/>
    <property type="molecule type" value="Genomic_DNA"/>
</dbReference>
<feature type="compositionally biased region" description="Low complexity" evidence="1">
    <location>
        <begin position="585"/>
        <end position="601"/>
    </location>
</feature>
<dbReference type="InterPro" id="IPR023394">
    <property type="entry name" value="Sec7_C_sf"/>
</dbReference>
<dbReference type="Pfam" id="PF01369">
    <property type="entry name" value="Sec7"/>
    <property type="match status" value="1"/>
</dbReference>
<feature type="domain" description="PH" evidence="2">
    <location>
        <begin position="1295"/>
        <end position="1424"/>
    </location>
</feature>
<dbReference type="PANTHER" id="PTHR10663:SF405">
    <property type="entry name" value="ARF GUANINE NUCLEOTIDE EXCHANGE FACTOR SYT1"/>
    <property type="match status" value="1"/>
</dbReference>
<feature type="compositionally biased region" description="Basic and acidic residues" evidence="1">
    <location>
        <begin position="174"/>
        <end position="192"/>
    </location>
</feature>
<feature type="compositionally biased region" description="Low complexity" evidence="1">
    <location>
        <begin position="794"/>
        <end position="814"/>
    </location>
</feature>
<feature type="compositionally biased region" description="Pro residues" evidence="1">
    <location>
        <begin position="207"/>
        <end position="216"/>
    </location>
</feature>
<dbReference type="GO" id="GO:0005085">
    <property type="term" value="F:guanyl-nucleotide exchange factor activity"/>
    <property type="evidence" value="ECO:0007669"/>
    <property type="project" value="InterPro"/>
</dbReference>
<dbReference type="Pfam" id="PF00169">
    <property type="entry name" value="PH"/>
    <property type="match status" value="1"/>
</dbReference>
<proteinExistence type="predicted"/>
<feature type="compositionally biased region" description="Polar residues" evidence="1">
    <location>
        <begin position="653"/>
        <end position="670"/>
    </location>
</feature>
<dbReference type="Proteomes" id="UP000279259">
    <property type="component" value="Unassembled WGS sequence"/>
</dbReference>
<evidence type="ECO:0000313" key="5">
    <source>
        <dbReference type="Proteomes" id="UP000279259"/>
    </source>
</evidence>
<dbReference type="InterPro" id="IPR011993">
    <property type="entry name" value="PH-like_dom_sf"/>
</dbReference>
<protein>
    <recommendedName>
        <fullName evidence="6">SEC7 domain-containing protein</fullName>
    </recommendedName>
</protein>
<feature type="compositionally biased region" description="Polar residues" evidence="1">
    <location>
        <begin position="154"/>
        <end position="163"/>
    </location>
</feature>
<feature type="compositionally biased region" description="Basic and acidic residues" evidence="1">
    <location>
        <begin position="1717"/>
        <end position="1732"/>
    </location>
</feature>
<dbReference type="GO" id="GO:0032012">
    <property type="term" value="P:regulation of ARF protein signal transduction"/>
    <property type="evidence" value="ECO:0007669"/>
    <property type="project" value="InterPro"/>
</dbReference>
<feature type="compositionally biased region" description="Basic and acidic residues" evidence="1">
    <location>
        <begin position="1566"/>
        <end position="1578"/>
    </location>
</feature>
<feature type="region of interest" description="Disordered" evidence="1">
    <location>
        <begin position="1703"/>
        <end position="1765"/>
    </location>
</feature>
<feature type="compositionally biased region" description="Low complexity" evidence="1">
    <location>
        <begin position="296"/>
        <end position="310"/>
    </location>
</feature>
<feature type="region of interest" description="Disordered" evidence="1">
    <location>
        <begin position="1"/>
        <end position="831"/>
    </location>
</feature>
<feature type="compositionally biased region" description="Gly residues" evidence="1">
    <location>
        <begin position="92"/>
        <end position="106"/>
    </location>
</feature>
<organism evidence="4 5">
    <name type="scientific">Saitozyma podzolica</name>
    <dbReference type="NCBI Taxonomy" id="1890683"/>
    <lineage>
        <taxon>Eukaryota</taxon>
        <taxon>Fungi</taxon>
        <taxon>Dikarya</taxon>
        <taxon>Basidiomycota</taxon>
        <taxon>Agaricomycotina</taxon>
        <taxon>Tremellomycetes</taxon>
        <taxon>Tremellales</taxon>
        <taxon>Trimorphomycetaceae</taxon>
        <taxon>Saitozyma</taxon>
    </lineage>
</organism>
<dbReference type="SUPFAM" id="SSF48425">
    <property type="entry name" value="Sec7 domain"/>
    <property type="match status" value="1"/>
</dbReference>
<feature type="compositionally biased region" description="Pro residues" evidence="1">
    <location>
        <begin position="248"/>
        <end position="265"/>
    </location>
</feature>
<gene>
    <name evidence="4" type="ORF">EHS25_005114</name>
</gene>